<evidence type="ECO:0000256" key="5">
    <source>
        <dbReference type="ARBA" id="ARBA00022691"/>
    </source>
</evidence>
<evidence type="ECO:0000256" key="7">
    <source>
        <dbReference type="ARBA" id="ARBA00023125"/>
    </source>
</evidence>
<evidence type="ECO:0000256" key="6">
    <source>
        <dbReference type="ARBA" id="ARBA00022747"/>
    </source>
</evidence>
<dbReference type="InterPro" id="IPR017985">
    <property type="entry name" value="MeTrfase_CN4_CS"/>
</dbReference>
<evidence type="ECO:0000256" key="8">
    <source>
        <dbReference type="ARBA" id="ARBA00049120"/>
    </source>
</evidence>
<evidence type="ECO:0000313" key="10">
    <source>
        <dbReference type="EMBL" id="GAI89258.1"/>
    </source>
</evidence>
<dbReference type="GO" id="GO:0009307">
    <property type="term" value="P:DNA restriction-modification system"/>
    <property type="evidence" value="ECO:0007669"/>
    <property type="project" value="UniProtKB-KW"/>
</dbReference>
<dbReference type="Gene3D" id="3.40.50.150">
    <property type="entry name" value="Vaccinia Virus protein VP39"/>
    <property type="match status" value="1"/>
</dbReference>
<keyword evidence="7" id="KW-0238">DNA-binding</keyword>
<comment type="catalytic activity">
    <reaction evidence="8">
        <text>a 2'-deoxycytidine in DNA + S-adenosyl-L-methionine = an N(4)-methyl-2'-deoxycytidine in DNA + S-adenosyl-L-homocysteine + H(+)</text>
        <dbReference type="Rhea" id="RHEA:16857"/>
        <dbReference type="Rhea" id="RHEA-COMP:11369"/>
        <dbReference type="Rhea" id="RHEA-COMP:13674"/>
        <dbReference type="ChEBI" id="CHEBI:15378"/>
        <dbReference type="ChEBI" id="CHEBI:57856"/>
        <dbReference type="ChEBI" id="CHEBI:59789"/>
        <dbReference type="ChEBI" id="CHEBI:85452"/>
        <dbReference type="ChEBI" id="CHEBI:137933"/>
        <dbReference type="EC" id="2.1.1.113"/>
    </reaction>
</comment>
<sequence length="86" mass="10077">MHVDEIIDHYHILDARRIGELLPDKKCIDVTITSPPYWNLKDYGYKGQIGFGQDYERYLSDIQSVFDTIYKRTKSTGSLWVVSDTF</sequence>
<evidence type="ECO:0000256" key="1">
    <source>
        <dbReference type="ARBA" id="ARBA00010203"/>
    </source>
</evidence>
<dbReference type="EMBL" id="BARW01021517">
    <property type="protein sequence ID" value="GAI89258.1"/>
    <property type="molecule type" value="Genomic_DNA"/>
</dbReference>
<feature type="domain" description="DNA methylase N-4/N-6" evidence="9">
    <location>
        <begin position="28"/>
        <end position="83"/>
    </location>
</feature>
<keyword evidence="4" id="KW-0808">Transferase</keyword>
<dbReference type="PROSITE" id="PS00093">
    <property type="entry name" value="N4_MTASE"/>
    <property type="match status" value="1"/>
</dbReference>
<dbReference type="GO" id="GO:0015667">
    <property type="term" value="F:site-specific DNA-methyltransferase (cytosine-N4-specific) activity"/>
    <property type="evidence" value="ECO:0007669"/>
    <property type="project" value="UniProtKB-EC"/>
</dbReference>
<dbReference type="AlphaFoldDB" id="X1S8I0"/>
<name>X1S8I0_9ZZZZ</name>
<dbReference type="Pfam" id="PF01555">
    <property type="entry name" value="N6_N4_Mtase"/>
    <property type="match status" value="1"/>
</dbReference>
<dbReference type="EC" id="2.1.1.113" evidence="2"/>
<proteinExistence type="inferred from homology"/>
<evidence type="ECO:0000256" key="2">
    <source>
        <dbReference type="ARBA" id="ARBA00012185"/>
    </source>
</evidence>
<accession>X1S8I0</accession>
<keyword evidence="3" id="KW-0489">Methyltransferase</keyword>
<comment type="similarity">
    <text evidence="1">Belongs to the N(4)/N(6)-methyltransferase family. N(4) subfamily.</text>
</comment>
<organism evidence="10">
    <name type="scientific">marine sediment metagenome</name>
    <dbReference type="NCBI Taxonomy" id="412755"/>
    <lineage>
        <taxon>unclassified sequences</taxon>
        <taxon>metagenomes</taxon>
        <taxon>ecological metagenomes</taxon>
    </lineage>
</organism>
<comment type="caution">
    <text evidence="10">The sequence shown here is derived from an EMBL/GenBank/DDBJ whole genome shotgun (WGS) entry which is preliminary data.</text>
</comment>
<keyword evidence="5" id="KW-0949">S-adenosyl-L-methionine</keyword>
<gene>
    <name evidence="10" type="ORF">S12H4_36128</name>
</gene>
<keyword evidence="6" id="KW-0680">Restriction system</keyword>
<evidence type="ECO:0000259" key="9">
    <source>
        <dbReference type="Pfam" id="PF01555"/>
    </source>
</evidence>
<dbReference type="GO" id="GO:0032259">
    <property type="term" value="P:methylation"/>
    <property type="evidence" value="ECO:0007669"/>
    <property type="project" value="UniProtKB-KW"/>
</dbReference>
<protein>
    <recommendedName>
        <fullName evidence="2">site-specific DNA-methyltransferase (cytosine-N(4)-specific)</fullName>
        <ecNumber evidence="2">2.1.1.113</ecNumber>
    </recommendedName>
</protein>
<feature type="non-terminal residue" evidence="10">
    <location>
        <position position="86"/>
    </location>
</feature>
<dbReference type="InterPro" id="IPR029063">
    <property type="entry name" value="SAM-dependent_MTases_sf"/>
</dbReference>
<dbReference type="GO" id="GO:0003677">
    <property type="term" value="F:DNA binding"/>
    <property type="evidence" value="ECO:0007669"/>
    <property type="project" value="UniProtKB-KW"/>
</dbReference>
<evidence type="ECO:0000256" key="4">
    <source>
        <dbReference type="ARBA" id="ARBA00022679"/>
    </source>
</evidence>
<dbReference type="InterPro" id="IPR002941">
    <property type="entry name" value="DNA_methylase_N4/N6"/>
</dbReference>
<dbReference type="GO" id="GO:0008170">
    <property type="term" value="F:N-methyltransferase activity"/>
    <property type="evidence" value="ECO:0007669"/>
    <property type="project" value="InterPro"/>
</dbReference>
<evidence type="ECO:0000256" key="3">
    <source>
        <dbReference type="ARBA" id="ARBA00022603"/>
    </source>
</evidence>
<reference evidence="10" key="1">
    <citation type="journal article" date="2014" name="Front. Microbiol.">
        <title>High frequency of phylogenetically diverse reductive dehalogenase-homologous genes in deep subseafloor sedimentary metagenomes.</title>
        <authorList>
            <person name="Kawai M."/>
            <person name="Futagami T."/>
            <person name="Toyoda A."/>
            <person name="Takaki Y."/>
            <person name="Nishi S."/>
            <person name="Hori S."/>
            <person name="Arai W."/>
            <person name="Tsubouchi T."/>
            <person name="Morono Y."/>
            <person name="Uchiyama I."/>
            <person name="Ito T."/>
            <person name="Fujiyama A."/>
            <person name="Inagaki F."/>
            <person name="Takami H."/>
        </authorList>
    </citation>
    <scope>NUCLEOTIDE SEQUENCE</scope>
    <source>
        <strain evidence="10">Expedition CK06-06</strain>
    </source>
</reference>
<dbReference type="SUPFAM" id="SSF53335">
    <property type="entry name" value="S-adenosyl-L-methionine-dependent methyltransferases"/>
    <property type="match status" value="1"/>
</dbReference>